<accession>X1FZP3</accession>
<organism evidence="8">
    <name type="scientific">marine sediment metagenome</name>
    <dbReference type="NCBI Taxonomy" id="412755"/>
    <lineage>
        <taxon>unclassified sequences</taxon>
        <taxon>metagenomes</taxon>
        <taxon>ecological metagenomes</taxon>
    </lineage>
</organism>
<evidence type="ECO:0000259" key="7">
    <source>
        <dbReference type="Pfam" id="PF02687"/>
    </source>
</evidence>
<keyword evidence="4 6" id="KW-1133">Transmembrane helix</keyword>
<evidence type="ECO:0000256" key="4">
    <source>
        <dbReference type="ARBA" id="ARBA00022989"/>
    </source>
</evidence>
<protein>
    <recommendedName>
        <fullName evidence="7">ABC3 transporter permease C-terminal domain-containing protein</fullName>
    </recommendedName>
</protein>
<dbReference type="EMBL" id="BARU01019246">
    <property type="protein sequence ID" value="GAH50452.1"/>
    <property type="molecule type" value="Genomic_DNA"/>
</dbReference>
<feature type="transmembrane region" description="Helical" evidence="6">
    <location>
        <begin position="117"/>
        <end position="144"/>
    </location>
</feature>
<keyword evidence="3 6" id="KW-0812">Transmembrane</keyword>
<feature type="transmembrane region" description="Helical" evidence="6">
    <location>
        <begin position="164"/>
        <end position="186"/>
    </location>
</feature>
<dbReference type="InterPro" id="IPR003838">
    <property type="entry name" value="ABC3_permease_C"/>
</dbReference>
<dbReference type="AlphaFoldDB" id="X1FZP3"/>
<gene>
    <name evidence="8" type="ORF">S03H2_31714</name>
</gene>
<evidence type="ECO:0000313" key="8">
    <source>
        <dbReference type="EMBL" id="GAH50452.1"/>
    </source>
</evidence>
<evidence type="ECO:0000256" key="2">
    <source>
        <dbReference type="ARBA" id="ARBA00022475"/>
    </source>
</evidence>
<evidence type="ECO:0000256" key="5">
    <source>
        <dbReference type="ARBA" id="ARBA00023136"/>
    </source>
</evidence>
<sequence>VLLMESLVQVGNPFLASLNIKAFMPDHYEEIASFLENSSFKDLVEKVDYYQRKPVIERIFAITSGINKGLLFLSLVLGSLTILITFNTIRLATYSLREEIEIERLVGASDWFIRGPFLLQGGISGLLAFLISLSILSLACFFLTPQLKALFPDLSLFSCFGENFFSILLIQFLTGAGLGVFSSFIATRKYLKI</sequence>
<feature type="transmembrane region" description="Helical" evidence="6">
    <location>
        <begin position="70"/>
        <end position="96"/>
    </location>
</feature>
<name>X1FZP3_9ZZZZ</name>
<evidence type="ECO:0000256" key="1">
    <source>
        <dbReference type="ARBA" id="ARBA00004651"/>
    </source>
</evidence>
<dbReference type="PANTHER" id="PTHR47755:SF1">
    <property type="entry name" value="CELL DIVISION PROTEIN FTSX"/>
    <property type="match status" value="1"/>
</dbReference>
<keyword evidence="2" id="KW-1003">Cell membrane</keyword>
<dbReference type="GO" id="GO:0051301">
    <property type="term" value="P:cell division"/>
    <property type="evidence" value="ECO:0007669"/>
    <property type="project" value="InterPro"/>
</dbReference>
<proteinExistence type="predicted"/>
<evidence type="ECO:0000256" key="3">
    <source>
        <dbReference type="ARBA" id="ARBA00022692"/>
    </source>
</evidence>
<keyword evidence="5 6" id="KW-0472">Membrane</keyword>
<comment type="subcellular location">
    <subcellularLocation>
        <location evidence="1">Cell membrane</location>
        <topology evidence="1">Multi-pass membrane protein</topology>
    </subcellularLocation>
</comment>
<dbReference type="GO" id="GO:0005886">
    <property type="term" value="C:plasma membrane"/>
    <property type="evidence" value="ECO:0007669"/>
    <property type="project" value="UniProtKB-SubCell"/>
</dbReference>
<feature type="non-terminal residue" evidence="8">
    <location>
        <position position="1"/>
    </location>
</feature>
<dbReference type="Pfam" id="PF02687">
    <property type="entry name" value="FtsX"/>
    <property type="match status" value="1"/>
</dbReference>
<dbReference type="PANTHER" id="PTHR47755">
    <property type="entry name" value="CELL DIVISION PROTEIN FTSX"/>
    <property type="match status" value="1"/>
</dbReference>
<dbReference type="InterPro" id="IPR004513">
    <property type="entry name" value="FtsX"/>
</dbReference>
<evidence type="ECO:0000256" key="6">
    <source>
        <dbReference type="SAM" id="Phobius"/>
    </source>
</evidence>
<feature type="domain" description="ABC3 transporter permease C-terminal" evidence="7">
    <location>
        <begin position="72"/>
        <end position="193"/>
    </location>
</feature>
<comment type="caution">
    <text evidence="8">The sequence shown here is derived from an EMBL/GenBank/DDBJ whole genome shotgun (WGS) entry which is preliminary data.</text>
</comment>
<reference evidence="8" key="1">
    <citation type="journal article" date="2014" name="Front. Microbiol.">
        <title>High frequency of phylogenetically diverse reductive dehalogenase-homologous genes in deep subseafloor sedimentary metagenomes.</title>
        <authorList>
            <person name="Kawai M."/>
            <person name="Futagami T."/>
            <person name="Toyoda A."/>
            <person name="Takaki Y."/>
            <person name="Nishi S."/>
            <person name="Hori S."/>
            <person name="Arai W."/>
            <person name="Tsubouchi T."/>
            <person name="Morono Y."/>
            <person name="Uchiyama I."/>
            <person name="Ito T."/>
            <person name="Fujiyama A."/>
            <person name="Inagaki F."/>
            <person name="Takami H."/>
        </authorList>
    </citation>
    <scope>NUCLEOTIDE SEQUENCE</scope>
    <source>
        <strain evidence="8">Expedition CK06-06</strain>
    </source>
</reference>